<organism evidence="4 5">
    <name type="scientific">Haloferax massiliensis</name>
    <dbReference type="NCBI Taxonomy" id="1476858"/>
    <lineage>
        <taxon>Archaea</taxon>
        <taxon>Methanobacteriati</taxon>
        <taxon>Methanobacteriota</taxon>
        <taxon>Stenosarchaea group</taxon>
        <taxon>Halobacteria</taxon>
        <taxon>Halobacteriales</taxon>
        <taxon>Haloferacaceae</taxon>
        <taxon>Haloferax</taxon>
    </lineage>
</organism>
<evidence type="ECO:0000313" key="4">
    <source>
        <dbReference type="EMBL" id="CQR50361.1"/>
    </source>
</evidence>
<evidence type="ECO:0000259" key="3">
    <source>
        <dbReference type="Pfam" id="PF23985"/>
    </source>
</evidence>
<sequence>MSGRPRVPLVYRVVRDRTAQTSPIAVVLLLAITVAGTTAVVALGGVALDETKQASQLTRAEHSMTLFDSRVAISALGEGETQYVDLSGTGGGAYVVDDDSGWLSITHKNYTDAGDDQELYNESLGSVEYRNGDARIAYEGGGVWRTQDGGTTMVSPPEFHYRGATLTLPVVRVAGDGSSSGDVSARVAATERAHRIYPNETAYYDELPTASYDNPVSNGTIVVTVHSDHYRGWASFFESRSEGTVTVDDANQTASVKLETLGLVGEFQMPNEGTSVDVRGMAGNHNVSTFTLTLSNDQHLQNMEWGMYYDGDQRDLELHVQADDKCSGDSYDGTFDLTLYYATEDGRYHGWQATDLDPDTSDAVSIDCSLSNPELTVDFTSSETMTYGDIQSDKGFGNQNKWQFAPEIVDGEAYDSVTFDEHAADSGQTFSKAAGDTASMEFVVNHYFSLAAPQFELTVTDGPGNSQSVDESGSRGELDYDQAEGGQFITFLHVTENEVEVDVE</sequence>
<evidence type="ECO:0000256" key="2">
    <source>
        <dbReference type="SAM" id="Phobius"/>
    </source>
</evidence>
<dbReference type="AlphaFoldDB" id="A0A0D6JR39"/>
<reference evidence="5" key="1">
    <citation type="submission" date="2015-03" db="EMBL/GenBank/DDBJ databases">
        <authorList>
            <person name="Urmite Genomes"/>
        </authorList>
    </citation>
    <scope>NUCLEOTIDE SEQUENCE [LARGE SCALE GENOMIC DNA]</scope>
    <source>
        <strain evidence="5">Arc-Hr</strain>
    </source>
</reference>
<gene>
    <name evidence="4" type="ORF">BN996_01839</name>
</gene>
<name>A0A0D6JR39_9EURY</name>
<keyword evidence="2" id="KW-0472">Membrane</keyword>
<dbReference type="Pfam" id="PF23960">
    <property type="entry name" value="DUF7289"/>
    <property type="match status" value="1"/>
</dbReference>
<keyword evidence="2" id="KW-0812">Transmembrane</keyword>
<dbReference type="RefSeq" id="WP_042666674.1">
    <property type="nucleotide sequence ID" value="NZ_CABLRR010000002.1"/>
</dbReference>
<keyword evidence="2" id="KW-1133">Transmembrane helix</keyword>
<evidence type="ECO:0000256" key="1">
    <source>
        <dbReference type="SAM" id="MobiDB-lite"/>
    </source>
</evidence>
<dbReference type="Pfam" id="PF23985">
    <property type="entry name" value="DUF7308"/>
    <property type="match status" value="1"/>
</dbReference>
<dbReference type="InterPro" id="IPR055732">
    <property type="entry name" value="DUF7308"/>
</dbReference>
<evidence type="ECO:0000313" key="5">
    <source>
        <dbReference type="Proteomes" id="UP000198902"/>
    </source>
</evidence>
<protein>
    <recommendedName>
        <fullName evidence="3">DUF7308 domain-containing protein</fullName>
    </recommendedName>
</protein>
<accession>A0A0D6JR39</accession>
<feature type="region of interest" description="Disordered" evidence="1">
    <location>
        <begin position="459"/>
        <end position="479"/>
    </location>
</feature>
<dbReference type="EMBL" id="CSTE01000002">
    <property type="protein sequence ID" value="CQR50361.1"/>
    <property type="molecule type" value="Genomic_DNA"/>
</dbReference>
<dbReference type="Proteomes" id="UP000198902">
    <property type="component" value="Unassembled WGS sequence"/>
</dbReference>
<feature type="domain" description="DUF7308" evidence="3">
    <location>
        <begin position="278"/>
        <end position="481"/>
    </location>
</feature>
<keyword evidence="5" id="KW-1185">Reference proteome</keyword>
<proteinExistence type="predicted"/>
<feature type="transmembrane region" description="Helical" evidence="2">
    <location>
        <begin position="21"/>
        <end position="48"/>
    </location>
</feature>
<dbReference type="InterPro" id="IPR055713">
    <property type="entry name" value="DUF7289"/>
</dbReference>